<dbReference type="InterPro" id="IPR036291">
    <property type="entry name" value="NAD(P)-bd_dom_sf"/>
</dbReference>
<dbReference type="STRING" id="93064.BRX40_00470"/>
<dbReference type="Proteomes" id="UP000185161">
    <property type="component" value="Chromosome"/>
</dbReference>
<dbReference type="EMBL" id="CP018820">
    <property type="protein sequence ID" value="APR54718.1"/>
    <property type="molecule type" value="Genomic_DNA"/>
</dbReference>
<evidence type="ECO:0000313" key="3">
    <source>
        <dbReference type="EMBL" id="RSV00716.1"/>
    </source>
</evidence>
<dbReference type="CDD" id="cd05233">
    <property type="entry name" value="SDR_c"/>
    <property type="match status" value="1"/>
</dbReference>
<dbReference type="FunFam" id="3.40.50.720:FF:000084">
    <property type="entry name" value="Short-chain dehydrogenase reductase"/>
    <property type="match status" value="1"/>
</dbReference>
<dbReference type="KEGG" id="skr:BRX40_00470"/>
<gene>
    <name evidence="2" type="ORF">BRX40_00470</name>
    <name evidence="3" type="ORF">CA257_16700</name>
</gene>
<dbReference type="InterPro" id="IPR002347">
    <property type="entry name" value="SDR_fam"/>
</dbReference>
<dbReference type="InterPro" id="IPR020904">
    <property type="entry name" value="Sc_DH/Rdtase_CS"/>
</dbReference>
<accession>A0A1L6JFP7</accession>
<dbReference type="PANTHER" id="PTHR43943:SF2">
    <property type="entry name" value="DEHYDROGENASE_REDUCTASE 4"/>
    <property type="match status" value="1"/>
</dbReference>
<organism evidence="2 4">
    <name type="scientific">Sphingomonas koreensis</name>
    <dbReference type="NCBI Taxonomy" id="93064"/>
    <lineage>
        <taxon>Bacteria</taxon>
        <taxon>Pseudomonadati</taxon>
        <taxon>Pseudomonadota</taxon>
        <taxon>Alphaproteobacteria</taxon>
        <taxon>Sphingomonadales</taxon>
        <taxon>Sphingomonadaceae</taxon>
        <taxon>Sphingomonas</taxon>
    </lineage>
</organism>
<evidence type="ECO:0000313" key="5">
    <source>
        <dbReference type="Proteomes" id="UP000286681"/>
    </source>
</evidence>
<evidence type="ECO:0000313" key="4">
    <source>
        <dbReference type="Proteomes" id="UP000185161"/>
    </source>
</evidence>
<dbReference type="Pfam" id="PF13561">
    <property type="entry name" value="adh_short_C2"/>
    <property type="match status" value="1"/>
</dbReference>
<keyword evidence="4" id="KW-1185">Reference proteome</keyword>
<dbReference type="NCBIfam" id="NF005559">
    <property type="entry name" value="PRK07231.1"/>
    <property type="match status" value="1"/>
</dbReference>
<proteinExistence type="inferred from homology"/>
<dbReference type="RefSeq" id="WP_066580748.1">
    <property type="nucleotide sequence ID" value="NZ_CP018820.1"/>
</dbReference>
<dbReference type="PRINTS" id="PR00080">
    <property type="entry name" value="SDRFAMILY"/>
</dbReference>
<dbReference type="EMBL" id="QQWO01000015">
    <property type="protein sequence ID" value="RSV00716.1"/>
    <property type="molecule type" value="Genomic_DNA"/>
</dbReference>
<dbReference type="OrthoDB" id="9789398at2"/>
<reference evidence="4" key="2">
    <citation type="submission" date="2016-12" db="EMBL/GenBank/DDBJ databases">
        <title>Whole genome sequencing of Sphingomonas sp. ABOJV.</title>
        <authorList>
            <person name="Conlan S."/>
            <person name="Thomas P.J."/>
            <person name="Mullikin J."/>
            <person name="Palmore T.N."/>
            <person name="Frank K.M."/>
            <person name="Segre J.A."/>
        </authorList>
    </citation>
    <scope>NUCLEOTIDE SEQUENCE [LARGE SCALE GENOMIC DNA]</scope>
    <source>
        <strain evidence="4">ABOJV</strain>
    </source>
</reference>
<reference evidence="2" key="1">
    <citation type="submission" date="2016-12" db="EMBL/GenBank/DDBJ databases">
        <title>Whole genome sequencing of Sphingomonas koreensis.</title>
        <authorList>
            <person name="Conlan S."/>
            <person name="Thomas P.J."/>
            <person name="Mullikin J."/>
            <person name="Palmore T.N."/>
            <person name="Frank K.M."/>
            <person name="Segre J.A."/>
        </authorList>
    </citation>
    <scope>NUCLEOTIDE SEQUENCE</scope>
    <source>
        <strain evidence="2">ABOJV</strain>
    </source>
</reference>
<dbReference type="AlphaFoldDB" id="A0A1L6JFP7"/>
<dbReference type="PROSITE" id="PS00061">
    <property type="entry name" value="ADH_SHORT"/>
    <property type="match status" value="1"/>
</dbReference>
<dbReference type="Gene3D" id="3.40.50.720">
    <property type="entry name" value="NAD(P)-binding Rossmann-like Domain"/>
    <property type="match status" value="1"/>
</dbReference>
<dbReference type="Proteomes" id="UP000286681">
    <property type="component" value="Unassembled WGS sequence"/>
</dbReference>
<dbReference type="PANTHER" id="PTHR43943">
    <property type="entry name" value="DEHYDROGENASE/REDUCTASE (SDR FAMILY) MEMBER 4"/>
    <property type="match status" value="1"/>
</dbReference>
<dbReference type="PRINTS" id="PR00081">
    <property type="entry name" value="GDHRDH"/>
</dbReference>
<comment type="similarity">
    <text evidence="1">Belongs to the short-chain dehydrogenases/reductases (SDR) family.</text>
</comment>
<evidence type="ECO:0000256" key="1">
    <source>
        <dbReference type="ARBA" id="ARBA00006484"/>
    </source>
</evidence>
<dbReference type="GeneID" id="44131029"/>
<sequence length="244" mass="25382">MTGRLQGKVALVTGGSRGMGREMVLAFAREGADVVIASRKLDSCQAVAAEVRALGRRALPLAVHAGEWGQMETLADTAWSEWGRIDILVNNAGMSPVEPSSVATSEALFDKIIAVNFKGPFRLAALLGTRMREAGGGSIINVSSLGAKNPQPGIIPYAGAKAALNAMTLGLAREFAPMVRVNTISPGMFATDISRHWVNTAAMQAGIPMKRFGQPDEIVGVALYLASDAASYTTGADIAVGGGI</sequence>
<dbReference type="SUPFAM" id="SSF51735">
    <property type="entry name" value="NAD(P)-binding Rossmann-fold domains"/>
    <property type="match status" value="1"/>
</dbReference>
<protein>
    <submittedName>
        <fullName evidence="3">SDR family oxidoreductase</fullName>
    </submittedName>
    <submittedName>
        <fullName evidence="2">Short-chain dehydrogenase</fullName>
    </submittedName>
</protein>
<name>A0A1L6JFP7_9SPHN</name>
<reference evidence="3 5" key="3">
    <citation type="submission" date="2018-07" db="EMBL/GenBank/DDBJ databases">
        <title>Genomic and Epidemiologic Investigation of an Indolent Hospital Outbreak.</title>
        <authorList>
            <person name="Johnson R.C."/>
            <person name="Deming C."/>
            <person name="Conlan S."/>
            <person name="Zellmer C.J."/>
            <person name="Michelin A.V."/>
            <person name="Lee-Lin S."/>
            <person name="Thomas P.J."/>
            <person name="Park M."/>
            <person name="Weingarten R.A."/>
            <person name="Less J."/>
            <person name="Dekker J.P."/>
            <person name="Frank K.M."/>
            <person name="Musser K.A."/>
            <person name="Mcquiston J.R."/>
            <person name="Henderson D.K."/>
            <person name="Lau A.F."/>
            <person name="Palmore T.N."/>
            <person name="Segre J.A."/>
        </authorList>
    </citation>
    <scope>NUCLEOTIDE SEQUENCE [LARGE SCALE GENOMIC DNA]</scope>
    <source>
        <strain evidence="3 5">SK-NIH.Env10_0317</strain>
    </source>
</reference>
<evidence type="ECO:0000313" key="2">
    <source>
        <dbReference type="EMBL" id="APR54718.1"/>
    </source>
</evidence>